<dbReference type="SUPFAM" id="SSF160246">
    <property type="entry name" value="EspE N-terminal domain-like"/>
    <property type="match status" value="1"/>
</dbReference>
<gene>
    <name evidence="2" type="ordered locus">PSMK_28540</name>
</gene>
<dbReference type="OrthoDB" id="278032at2"/>
<proteinExistence type="predicted"/>
<feature type="domain" description="Type II secretion system protein GspE N-terminal" evidence="1">
    <location>
        <begin position="67"/>
        <end position="150"/>
    </location>
</feature>
<dbReference type="HOGENOM" id="CLU_1693852_0_0_0"/>
<keyword evidence="3" id="KW-1185">Reference proteome</keyword>
<protein>
    <recommendedName>
        <fullName evidence="1">Type II secretion system protein GspE N-terminal domain-containing protein</fullName>
    </recommendedName>
</protein>
<evidence type="ECO:0000313" key="3">
    <source>
        <dbReference type="Proteomes" id="UP000007881"/>
    </source>
</evidence>
<reference evidence="2 3" key="1">
    <citation type="submission" date="2012-02" db="EMBL/GenBank/DDBJ databases">
        <title>Complete genome sequence of Phycisphaera mikurensis NBRC 102666.</title>
        <authorList>
            <person name="Ankai A."/>
            <person name="Hosoyama A."/>
            <person name="Terui Y."/>
            <person name="Sekine M."/>
            <person name="Fukai R."/>
            <person name="Kato Y."/>
            <person name="Nakamura S."/>
            <person name="Yamada-Narita S."/>
            <person name="Kawakoshi A."/>
            <person name="Fukunaga Y."/>
            <person name="Yamazaki S."/>
            <person name="Fujita N."/>
        </authorList>
    </citation>
    <scope>NUCLEOTIDE SEQUENCE [LARGE SCALE GENOMIC DNA]</scope>
    <source>
        <strain evidence="3">NBRC 102666 / KCTC 22515 / FYK2301M01</strain>
    </source>
</reference>
<dbReference type="AlphaFoldDB" id="I0IIC5"/>
<name>I0IIC5_PHYMF</name>
<sequence length="155" mass="17150">MNGHVLRIGELLVQQGRLTRDQAEEVARRQEEGPVPFGLLAERMFGVSVDGIEEAWVEQYHRATGTLTLRGVEPEPAALAMLHRRQASQFRMVPLRFEASGELLIAACRTRLARAVTFAAHRIAGPTHFRVAASGAIDAFLERHYAPERALRAAG</sequence>
<dbReference type="Proteomes" id="UP000007881">
    <property type="component" value="Chromosome"/>
</dbReference>
<dbReference type="InterPro" id="IPR037257">
    <property type="entry name" value="T2SS_E_N_sf"/>
</dbReference>
<dbReference type="Pfam" id="PF05157">
    <property type="entry name" value="MshEN"/>
    <property type="match status" value="1"/>
</dbReference>
<dbReference type="InterPro" id="IPR007831">
    <property type="entry name" value="T2SS_GspE_N"/>
</dbReference>
<accession>I0IIC5</accession>
<organism evidence="2 3">
    <name type="scientific">Phycisphaera mikurensis (strain NBRC 102666 / KCTC 22515 / FYK2301M01)</name>
    <dbReference type="NCBI Taxonomy" id="1142394"/>
    <lineage>
        <taxon>Bacteria</taxon>
        <taxon>Pseudomonadati</taxon>
        <taxon>Planctomycetota</taxon>
        <taxon>Phycisphaerae</taxon>
        <taxon>Phycisphaerales</taxon>
        <taxon>Phycisphaeraceae</taxon>
        <taxon>Phycisphaera</taxon>
    </lineage>
</organism>
<evidence type="ECO:0000313" key="2">
    <source>
        <dbReference type="EMBL" id="BAM05013.1"/>
    </source>
</evidence>
<dbReference type="KEGG" id="phm:PSMK_28540"/>
<dbReference type="RefSeq" id="WP_014438223.1">
    <property type="nucleotide sequence ID" value="NC_017080.1"/>
</dbReference>
<dbReference type="EMBL" id="AP012338">
    <property type="protein sequence ID" value="BAM05013.1"/>
    <property type="molecule type" value="Genomic_DNA"/>
</dbReference>
<evidence type="ECO:0000259" key="1">
    <source>
        <dbReference type="Pfam" id="PF05157"/>
    </source>
</evidence>